<accession>A0A2P8R2F6</accession>
<reference evidence="2" key="1">
    <citation type="submission" date="2017-10" db="EMBL/GenBank/DDBJ databases">
        <title>Campylobacter species from seals.</title>
        <authorList>
            <person name="Gilbert M.J."/>
            <person name="Zomer A.L."/>
            <person name="Timmerman A.J."/>
            <person name="Duim B."/>
            <person name="Wagenaar J.A."/>
        </authorList>
    </citation>
    <scope>NUCLEOTIDE SEQUENCE [LARGE SCALE GENOMIC DNA]</scope>
    <source>
        <strain evidence="2">17S00004-5</strain>
    </source>
</reference>
<evidence type="ECO:0000313" key="2">
    <source>
        <dbReference type="Proteomes" id="UP000240535"/>
    </source>
</evidence>
<name>A0A2P8R2F6_9BACT</name>
<comment type="caution">
    <text evidence="1">The sequence shown here is derived from an EMBL/GenBank/DDBJ whole genome shotgun (WGS) entry which is preliminary data.</text>
</comment>
<protein>
    <submittedName>
        <fullName evidence="1">Uncharacterized protein</fullName>
    </submittedName>
</protein>
<keyword evidence="2" id="KW-1185">Reference proteome</keyword>
<dbReference type="RefSeq" id="WP_106870422.1">
    <property type="nucleotide sequence ID" value="NZ_CP053841.1"/>
</dbReference>
<dbReference type="EMBL" id="PDHH01000002">
    <property type="protein sequence ID" value="PSM52685.1"/>
    <property type="molecule type" value="Genomic_DNA"/>
</dbReference>
<organism evidence="1 2">
    <name type="scientific">Campylobacter blaseri</name>
    <dbReference type="NCBI Taxonomy" id="2042961"/>
    <lineage>
        <taxon>Bacteria</taxon>
        <taxon>Pseudomonadati</taxon>
        <taxon>Campylobacterota</taxon>
        <taxon>Epsilonproteobacteria</taxon>
        <taxon>Campylobacterales</taxon>
        <taxon>Campylobacteraceae</taxon>
        <taxon>Campylobacter</taxon>
    </lineage>
</organism>
<evidence type="ECO:0000313" key="1">
    <source>
        <dbReference type="EMBL" id="PSM52685.1"/>
    </source>
</evidence>
<sequence length="110" mass="12334">MSSTGSREAKARIELDKAYQRLLENSKYLEELLKLLNDVVDTAVLANDIHAMTYDGNAKELAQKYIKTKANGEVTNVSEFIEKKKDIELKNMKINVAGIGASVVYKNKQL</sequence>
<dbReference type="AlphaFoldDB" id="A0A2P8R2F6"/>
<gene>
    <name evidence="1" type="ORF">CQ405_02850</name>
</gene>
<dbReference type="Proteomes" id="UP000240535">
    <property type="component" value="Unassembled WGS sequence"/>
</dbReference>
<proteinExistence type="predicted"/>